<gene>
    <name evidence="19" type="ORF">J0S82_004213</name>
</gene>
<evidence type="ECO:0000256" key="6">
    <source>
        <dbReference type="ARBA" id="ARBA00016366"/>
    </source>
</evidence>
<comment type="cofactor">
    <cofactor evidence="2">
        <name>Mg(2+)</name>
        <dbReference type="ChEBI" id="CHEBI:18420"/>
    </cofactor>
</comment>
<evidence type="ECO:0000256" key="13">
    <source>
        <dbReference type="ARBA" id="ARBA00022884"/>
    </source>
</evidence>
<dbReference type="Gene3D" id="3.40.50.1010">
    <property type="entry name" value="5'-nuclease"/>
    <property type="match status" value="1"/>
</dbReference>
<dbReference type="Pfam" id="PF00773">
    <property type="entry name" value="RNB"/>
    <property type="match status" value="1"/>
</dbReference>
<dbReference type="PANTHER" id="PTHR23355">
    <property type="entry name" value="RIBONUCLEASE"/>
    <property type="match status" value="1"/>
</dbReference>
<evidence type="ECO:0000256" key="5">
    <source>
        <dbReference type="ARBA" id="ARBA00012163"/>
    </source>
</evidence>
<feature type="region of interest" description="Disordered" evidence="17">
    <location>
        <begin position="1"/>
        <end position="84"/>
    </location>
</feature>
<comment type="subcellular location">
    <subcellularLocation>
        <location evidence="3">Cytoplasm</location>
    </subcellularLocation>
</comment>
<dbReference type="SMART" id="SM00955">
    <property type="entry name" value="RNB"/>
    <property type="match status" value="1"/>
</dbReference>
<dbReference type="GO" id="GO:0003723">
    <property type="term" value="F:RNA binding"/>
    <property type="evidence" value="ECO:0007669"/>
    <property type="project" value="UniProtKB-KW"/>
</dbReference>
<feature type="compositionally biased region" description="Gly residues" evidence="17">
    <location>
        <begin position="56"/>
        <end position="69"/>
    </location>
</feature>
<dbReference type="InterPro" id="IPR001900">
    <property type="entry name" value="RNase_II/R"/>
</dbReference>
<comment type="similarity">
    <text evidence="4 16">Belongs to the RNR ribonuclease family.</text>
</comment>
<proteinExistence type="inferred from homology"/>
<comment type="function">
    <text evidence="15">Catalytic component of the RNA exosome complex which has 3'-&gt;5' exoribonuclease activity and participates in a multitude of cellular RNA processing and degradation events. In the cytoplasm, the RNA exosome complex is involved in general mRNA turnover and specifically degrades inherently unstable mRNAs containing AU-rich elements (AREs) within their 3' untranslated regions, and in RNA surveillance pathways, preventing translation of aberrant mRNAs. It seems to be involved in degradation of histone mRNA.</text>
</comment>
<feature type="non-terminal residue" evidence="19">
    <location>
        <position position="1156"/>
    </location>
</feature>
<evidence type="ECO:0000256" key="8">
    <source>
        <dbReference type="ARBA" id="ARBA00022722"/>
    </source>
</evidence>
<dbReference type="Gene3D" id="2.40.50.140">
    <property type="entry name" value="Nucleic acid-binding proteins"/>
    <property type="match status" value="1"/>
</dbReference>
<dbReference type="Pfam" id="PF17215">
    <property type="entry name" value="Rrp44_S1"/>
    <property type="match status" value="1"/>
</dbReference>
<evidence type="ECO:0000256" key="9">
    <source>
        <dbReference type="ARBA" id="ARBA00022801"/>
    </source>
</evidence>
<dbReference type="GO" id="GO:0019899">
    <property type="term" value="F:enzyme binding"/>
    <property type="evidence" value="ECO:0007669"/>
    <property type="project" value="UniProtKB-ARBA"/>
</dbReference>
<keyword evidence="8" id="KW-0540">Nuclease</keyword>
<feature type="domain" description="RNB" evidence="18">
    <location>
        <begin position="574"/>
        <end position="926"/>
    </location>
</feature>
<evidence type="ECO:0000259" key="18">
    <source>
        <dbReference type="SMART" id="SM00955"/>
    </source>
</evidence>
<evidence type="ECO:0000256" key="17">
    <source>
        <dbReference type="SAM" id="MobiDB-lite"/>
    </source>
</evidence>
<organism evidence="19 20">
    <name type="scientific">Galemys pyrenaicus</name>
    <name type="common">Iberian desman</name>
    <name type="synonym">Pyrenean desman</name>
    <dbReference type="NCBI Taxonomy" id="202257"/>
    <lineage>
        <taxon>Eukaryota</taxon>
        <taxon>Metazoa</taxon>
        <taxon>Chordata</taxon>
        <taxon>Craniata</taxon>
        <taxon>Vertebrata</taxon>
        <taxon>Euteleostomi</taxon>
        <taxon>Mammalia</taxon>
        <taxon>Eutheria</taxon>
        <taxon>Laurasiatheria</taxon>
        <taxon>Eulipotyphla</taxon>
        <taxon>Talpidae</taxon>
        <taxon>Galemys</taxon>
    </lineage>
</organism>
<dbReference type="Gene3D" id="2.40.50.700">
    <property type="match status" value="1"/>
</dbReference>
<reference evidence="19" key="1">
    <citation type="journal article" date="2021" name="Evol. Appl.">
        <title>The genome of the Pyrenean desman and the effects of bottlenecks and inbreeding on the genomic landscape of an endangered species.</title>
        <authorList>
            <person name="Escoda L."/>
            <person name="Castresana J."/>
        </authorList>
    </citation>
    <scope>NUCLEOTIDE SEQUENCE</scope>
    <source>
        <strain evidence="19">IBE-C5619</strain>
    </source>
</reference>
<comment type="subunit">
    <text evidence="14">Component of the RNA exosome complex. The catalytically inactive RNA exosome core (Exo-9) complex is believed to associate with catalytic subunits EXOSC10, and DIS3 or DIS3L in cytoplasmic- and nuclear-specific RNA exosome complex forms.</text>
</comment>
<evidence type="ECO:0000256" key="11">
    <source>
        <dbReference type="ARBA" id="ARBA00022839"/>
    </source>
</evidence>
<name>A0A8J6DHG7_GALPY</name>
<dbReference type="PANTHER" id="PTHR23355:SF30">
    <property type="entry name" value="DIS3-LIKE EXONUCLEASE 1"/>
    <property type="match status" value="1"/>
</dbReference>
<dbReference type="EC" id="3.1.13.1" evidence="5"/>
<evidence type="ECO:0000313" key="19">
    <source>
        <dbReference type="EMBL" id="KAG8506183.1"/>
    </source>
</evidence>
<evidence type="ECO:0000256" key="1">
    <source>
        <dbReference type="ARBA" id="ARBA00001849"/>
    </source>
</evidence>
<dbReference type="Pfam" id="PF17849">
    <property type="entry name" value="OB_Dis3"/>
    <property type="match status" value="1"/>
</dbReference>
<comment type="caution">
    <text evidence="19">The sequence shown here is derived from an EMBL/GenBank/DDBJ whole genome shotgun (WGS) entry which is preliminary data.</text>
</comment>
<evidence type="ECO:0000256" key="16">
    <source>
        <dbReference type="RuleBase" id="RU003901"/>
    </source>
</evidence>
<evidence type="ECO:0000256" key="3">
    <source>
        <dbReference type="ARBA" id="ARBA00004496"/>
    </source>
</evidence>
<dbReference type="OrthoDB" id="372421at2759"/>
<dbReference type="InterPro" id="IPR041505">
    <property type="entry name" value="Dis3_CSD2"/>
</dbReference>
<accession>A0A8J6DHG7</accession>
<dbReference type="InterPro" id="IPR033770">
    <property type="entry name" value="RRP44_S1"/>
</dbReference>
<evidence type="ECO:0000256" key="7">
    <source>
        <dbReference type="ARBA" id="ARBA00022490"/>
    </source>
</evidence>
<dbReference type="PROSITE" id="PS01175">
    <property type="entry name" value="RIBONUCLEASE_II"/>
    <property type="match status" value="1"/>
</dbReference>
<evidence type="ECO:0000256" key="14">
    <source>
        <dbReference type="ARBA" id="ARBA00026010"/>
    </source>
</evidence>
<keyword evidence="20" id="KW-1185">Reference proteome</keyword>
<evidence type="ECO:0000256" key="2">
    <source>
        <dbReference type="ARBA" id="ARBA00001946"/>
    </source>
</evidence>
<evidence type="ECO:0000313" key="20">
    <source>
        <dbReference type="Proteomes" id="UP000700334"/>
    </source>
</evidence>
<dbReference type="FunFam" id="2.40.50.700:FF:000004">
    <property type="entry name" value="Exosome complex exonuclease RRP44 homolog A"/>
    <property type="match status" value="1"/>
</dbReference>
<sequence>GRNRGEAGGAKPARPRLSTHPAGRLRAATPGQGPLGRFRCPQLSGSCQEARVGPGAPRGPGRPGRGGGPEAAASPPPAPRRTAPAASRLLSCSGRPRGPRSSAGPYAATMLQKREKVLLLRTFQGRTLRIVREHYLRPSVPCNSPLCPQPSTCRNDGKLLSGDVTHYVIPDWKIVQDYLEILEFPELKGVIFMQTACQAVQHQRGRRQYNKLRNLLKDARHDCVLFANEFQQCCYLPRERGESMEKWQTRSIYNAAVWYYHHCQDRMPVVMVTEDQEAIQQYGSETEGVFVISFKNYLDNFWPDLKAAHELCDSILQSRRERENESQESHGKEYPEHLPVEVLEAGIKSGRYIQGILNVNKHRAQIEAFVRLQGASSKDSGLVSDILIHGMKARNRSIHGDMVAVELLPENEWKGRTAALSENDSDDKASGESPSEPMPTGRVVGVLQKNWRDYVVTFPSKEEVQSQGKNAQKVLVTPWDYRIPKIRISTQQAEALQDFRVVVRIDSWESTSVYPNGHFVRVLGRIGDLEGEIATILVENSISVVPFSEAQMCEMPVNTPENPWKVSPEEERKRKDLRKTHLVFSIDPKGCEDVDDTLSVRTLNNGNLELGVHIADVTHFVAPNSYIDTEARTRATTYYLADRRYDMLPSILSADLCSLLGGVDRYAVSVMWELDKTSYEIKKVWYGRTIIRSAYKLFYEAAQELLDGNYNIIDDIPEFKDLDEKSKQAKLEELVWSVGKLTDIARHVRAKRDHCGALELEGVEVRIQLDEKKNIHDLIPKQPLEVHETVAECMILANHWVAKKIWESFPHQALLRQHPPPHQEFFSELQECAKAKGFFIDTRSNKTLADSLDNANDPNDPIVNRLLRSMATQAMSNALYFSTGSCAEQEFHHYGLALDKYTHFTSPIRRYSDIIVHRLLMAAISKDKKMEIKENLSSNKDLEELCRHINNRNRAAQHCQKQSTELFQCMYFKDKDPEVEERCISDGVIYSIRTNGVLVFIPRFGIKGAAYLKNKDGLVISCHPDRRSEWKPGSLQRFQNKITSTTAEGESVTFHLFDHVTVRISVQASRCHSDRIRLEIINNRPYMTPDTELFQQSSLLLKSDLVKEVTRSVEETQLAQEVRVNLIQEEDYQEYRQTKGRSLYTLLEEIRDLALL</sequence>
<dbReference type="CDD" id="cd09862">
    <property type="entry name" value="PIN_Rrp44-like"/>
    <property type="match status" value="1"/>
</dbReference>
<dbReference type="FunFam" id="2.40.50.690:FF:000004">
    <property type="entry name" value="DIS3-like exonuclease 1 isoform X1"/>
    <property type="match status" value="1"/>
</dbReference>
<keyword evidence="10" id="KW-0271">Exosome</keyword>
<keyword evidence="11 19" id="KW-0269">Exonuclease</keyword>
<keyword evidence="13" id="KW-0694">RNA-binding</keyword>
<dbReference type="InterPro" id="IPR033771">
    <property type="entry name" value="Rrp44_CSD1"/>
</dbReference>
<dbReference type="FunFam" id="2.40.50.140:FF:000143">
    <property type="entry name" value="DIS3-like exonuclease 1 isoform X1"/>
    <property type="match status" value="1"/>
</dbReference>
<dbReference type="EMBL" id="JAGFMF010012177">
    <property type="protein sequence ID" value="KAG8506183.1"/>
    <property type="molecule type" value="Genomic_DNA"/>
</dbReference>
<dbReference type="SUPFAM" id="SSF50249">
    <property type="entry name" value="Nucleic acid-binding proteins"/>
    <property type="match status" value="3"/>
</dbReference>
<evidence type="ECO:0000256" key="4">
    <source>
        <dbReference type="ARBA" id="ARBA00005785"/>
    </source>
</evidence>
<keyword evidence="12" id="KW-0460">Magnesium</keyword>
<dbReference type="FunFam" id="3.40.50.1010:FF:000021">
    <property type="entry name" value="DIS3-like exonuclease 1 isoform X1"/>
    <property type="match status" value="1"/>
</dbReference>
<dbReference type="GO" id="GO:0006402">
    <property type="term" value="P:mRNA catabolic process"/>
    <property type="evidence" value="ECO:0007669"/>
    <property type="project" value="TreeGrafter"/>
</dbReference>
<feature type="region of interest" description="Disordered" evidence="17">
    <location>
        <begin position="418"/>
        <end position="441"/>
    </location>
</feature>
<protein>
    <recommendedName>
        <fullName evidence="6">DIS3-like exonuclease 1</fullName>
        <ecNumber evidence="5">3.1.13.1</ecNumber>
    </recommendedName>
</protein>
<evidence type="ECO:0000256" key="12">
    <source>
        <dbReference type="ARBA" id="ARBA00022842"/>
    </source>
</evidence>
<evidence type="ECO:0000256" key="10">
    <source>
        <dbReference type="ARBA" id="ARBA00022835"/>
    </source>
</evidence>
<dbReference type="InterPro" id="IPR050180">
    <property type="entry name" value="RNR_Ribonuclease"/>
</dbReference>
<dbReference type="Proteomes" id="UP000700334">
    <property type="component" value="Unassembled WGS sequence"/>
</dbReference>
<feature type="non-terminal residue" evidence="19">
    <location>
        <position position="1"/>
    </location>
</feature>
<keyword evidence="7" id="KW-0963">Cytoplasm</keyword>
<dbReference type="GO" id="GO:0016075">
    <property type="term" value="P:rRNA catabolic process"/>
    <property type="evidence" value="ECO:0007669"/>
    <property type="project" value="TreeGrafter"/>
</dbReference>
<dbReference type="AlphaFoldDB" id="A0A8J6DHG7"/>
<dbReference type="Gene3D" id="2.40.50.690">
    <property type="match status" value="1"/>
</dbReference>
<evidence type="ECO:0000256" key="15">
    <source>
        <dbReference type="ARBA" id="ARBA00046171"/>
    </source>
</evidence>
<dbReference type="InterPro" id="IPR022966">
    <property type="entry name" value="RNase_II/R_CS"/>
</dbReference>
<dbReference type="InterPro" id="IPR012340">
    <property type="entry name" value="NA-bd_OB-fold"/>
</dbReference>
<keyword evidence="9" id="KW-0378">Hydrolase</keyword>
<dbReference type="Pfam" id="PF17216">
    <property type="entry name" value="Rrp44_CSD1"/>
    <property type="match status" value="1"/>
</dbReference>
<dbReference type="GO" id="GO:0000177">
    <property type="term" value="C:cytoplasmic exosome (RNase complex)"/>
    <property type="evidence" value="ECO:0007669"/>
    <property type="project" value="TreeGrafter"/>
</dbReference>
<dbReference type="GO" id="GO:0008859">
    <property type="term" value="F:exoribonuclease II activity"/>
    <property type="evidence" value="ECO:0007669"/>
    <property type="project" value="UniProtKB-EC"/>
</dbReference>
<comment type="catalytic activity">
    <reaction evidence="1">
        <text>Exonucleolytic cleavage in the 3'- to 5'-direction to yield nucleoside 5'-phosphates.</text>
        <dbReference type="EC" id="3.1.13.1"/>
    </reaction>
</comment>
<dbReference type="GO" id="GO:0010467">
    <property type="term" value="P:gene expression"/>
    <property type="evidence" value="ECO:0007669"/>
    <property type="project" value="UniProtKB-ARBA"/>
</dbReference>